<keyword evidence="4 6" id="KW-0326">Glycosidase</keyword>
<reference evidence="7" key="1">
    <citation type="submission" date="2023-05" db="EMBL/GenBank/DDBJ databases">
        <authorList>
            <person name="Stuckert A."/>
        </authorList>
    </citation>
    <scope>NUCLEOTIDE SEQUENCE</scope>
</reference>
<dbReference type="SUPFAM" id="SSF51445">
    <property type="entry name" value="(Trans)glycosidases"/>
    <property type="match status" value="3"/>
</dbReference>
<keyword evidence="3 6" id="KW-0378">Hydrolase</keyword>
<dbReference type="EMBL" id="CATNWA010017893">
    <property type="protein sequence ID" value="CAI9603841.1"/>
    <property type="molecule type" value="Genomic_DNA"/>
</dbReference>
<dbReference type="Proteomes" id="UP001162483">
    <property type="component" value="Unassembled WGS sequence"/>
</dbReference>
<dbReference type="InterPro" id="IPR017853">
    <property type="entry name" value="GH"/>
</dbReference>
<accession>A0ABN9G8C3</accession>
<dbReference type="InterPro" id="IPR001360">
    <property type="entry name" value="Glyco_hydro_1"/>
</dbReference>
<evidence type="ECO:0000256" key="6">
    <source>
        <dbReference type="RuleBase" id="RU004468"/>
    </source>
</evidence>
<evidence type="ECO:0000313" key="7">
    <source>
        <dbReference type="EMBL" id="CAI9603841.1"/>
    </source>
</evidence>
<name>A0ABN9G8C3_9NEOB</name>
<protein>
    <recommendedName>
        <fullName evidence="2">beta-glucosidase</fullName>
        <ecNumber evidence="2">3.2.1.21</ecNumber>
    </recommendedName>
</protein>
<proteinExistence type="inferred from homology"/>
<keyword evidence="8" id="KW-1185">Reference proteome</keyword>
<dbReference type="PROSITE" id="PS00653">
    <property type="entry name" value="GLYCOSYL_HYDROL_F1_2"/>
    <property type="match status" value="2"/>
</dbReference>
<evidence type="ECO:0000256" key="4">
    <source>
        <dbReference type="ARBA" id="ARBA00023295"/>
    </source>
</evidence>
<dbReference type="PROSITE" id="PS00572">
    <property type="entry name" value="GLYCOSYL_HYDROL_F1_1"/>
    <property type="match status" value="1"/>
</dbReference>
<evidence type="ECO:0000256" key="2">
    <source>
        <dbReference type="ARBA" id="ARBA00012744"/>
    </source>
</evidence>
<dbReference type="PANTHER" id="PTHR10353">
    <property type="entry name" value="GLYCOSYL HYDROLASE"/>
    <property type="match status" value="1"/>
</dbReference>
<feature type="active site" description="Nucleophile" evidence="5">
    <location>
        <position position="920"/>
    </location>
</feature>
<dbReference type="Pfam" id="PF00232">
    <property type="entry name" value="Glyco_hydro_1"/>
    <property type="match status" value="3"/>
</dbReference>
<sequence>SSQSAFTTVWEKFASQTPADRDAFLPGTFPNDFLWGTSTAAFKVEGGWTEGGRGQSIWDVFGQHGHSHDNATADVASDSYNKIDYDVYLLKGLQAKTYHFSISWSRIFPTGLKSRVSSEGVKYYNTLIDRLIEEQIEPMVTLYHWDLPQALQESGGWQNEVIIDAFAEYADFCFSSFGDRVKHWITFHEPWVVSYAGYGTGEHAPKIQDPGNASFKVTHNIVKAHAKAWHIYNDNYRGQQHGLVGISLNSDWAEPETANDPESVSAAERYVQFMLGWFAHPILANGDYPEVLKAQVHQKNIQCPNIVAPLPTFSEAEKTYIQGTADFIGISHYTSRLINASSSSVCENSYDFIGGFSQHVDPSWPTTASSWISVVPWGFRRLLNFVKEEYWKTGLSIYITGNGMPASMTGDAFNDKERAEYLNAYVNEALKAIKTDNVSVNSYVVRSLLDGFEGPQGYSQRFGLHYVDFGNSNRQRTPKKSAYLFNSIIENNGFTKSKSANPKASSISWPSARKLAPLSASNVPSKAKVVWEKFSGQTAFERDMYHYATFPHDFKWGVSTSAYQVEGGWDADGKGPSTWDKFTKIPGNIENNATGDIACDSYHQLDADLYMLKSLGVNSYRFSISWSRIFPAGQGTPNDKGVEYYNKLIDGLLANNISPMVTLFHYDLPQALEDLGGWQNDTVLDAFHNYADFCFKTFGDRVKFWMTFNQPHSIVTAGYGLGLIPPSIKEPGSAPYRVAHNLLKVHARVYHTYDENYRGSQGGVISLSLNTEWVEPKDYQLQRDIDAADRYLQFTLGWFAHPIFKNGDYPEAMKWQVANKSALQGLPTSRLPAFTEEEKAYIQGTADVFSINIYTTKIVKHKTLRLTPESFENDIDLETEVNNNWPTTAISVQRAVAWGTRRLLNWVKEEYGDVAIYITENGVATSSSPDYEDTARIFFYKTYIDEALKAYSLDGVNLKGYTAWSLMDTFEWNSGYSVRFGLHHVDFNNPNRPRTAKRSAIYYAEIIRDKGFPLKEEDKFLYGEFRPDFAWSVASASYQIEGAWRADGKGFSIWDKFTHLPLRIDSDDNGDVACDSYNRLEQDMNSLKNLKVTHYRFSISWSRILPDGTRNFVNEPGFNYYIRLVDALLAANIIPQVTIYHWDLPQALQDVGGWENETIVARYRDRDYDLICSSRDWVTK</sequence>
<gene>
    <name evidence="7" type="ORF">SPARVUS_LOCUS13382645</name>
</gene>
<comment type="similarity">
    <text evidence="1">Belongs to the glycosyl hydrolase 1 family.</text>
</comment>
<dbReference type="PANTHER" id="PTHR10353:SF36">
    <property type="entry name" value="LP05116P"/>
    <property type="match status" value="1"/>
</dbReference>
<evidence type="ECO:0000256" key="1">
    <source>
        <dbReference type="ARBA" id="ARBA00010838"/>
    </source>
</evidence>
<dbReference type="InterPro" id="IPR033132">
    <property type="entry name" value="GH_1_N_CS"/>
</dbReference>
<dbReference type="Gene3D" id="3.20.20.80">
    <property type="entry name" value="Glycosidases"/>
    <property type="match status" value="3"/>
</dbReference>
<evidence type="ECO:0000313" key="8">
    <source>
        <dbReference type="Proteomes" id="UP001162483"/>
    </source>
</evidence>
<dbReference type="EC" id="3.2.1.21" evidence="2"/>
<organism evidence="7 8">
    <name type="scientific">Staurois parvus</name>
    <dbReference type="NCBI Taxonomy" id="386267"/>
    <lineage>
        <taxon>Eukaryota</taxon>
        <taxon>Metazoa</taxon>
        <taxon>Chordata</taxon>
        <taxon>Craniata</taxon>
        <taxon>Vertebrata</taxon>
        <taxon>Euteleostomi</taxon>
        <taxon>Amphibia</taxon>
        <taxon>Batrachia</taxon>
        <taxon>Anura</taxon>
        <taxon>Neobatrachia</taxon>
        <taxon>Ranoidea</taxon>
        <taxon>Ranidae</taxon>
        <taxon>Staurois</taxon>
    </lineage>
</organism>
<evidence type="ECO:0000256" key="5">
    <source>
        <dbReference type="PROSITE-ProRule" id="PRU10055"/>
    </source>
</evidence>
<dbReference type="InterPro" id="IPR018120">
    <property type="entry name" value="Glyco_hydro_1_AS"/>
</dbReference>
<evidence type="ECO:0000256" key="3">
    <source>
        <dbReference type="ARBA" id="ARBA00022801"/>
    </source>
</evidence>
<comment type="caution">
    <text evidence="7">The sequence shown here is derived from an EMBL/GenBank/DDBJ whole genome shotgun (WGS) entry which is preliminary data.</text>
</comment>
<feature type="non-terminal residue" evidence="7">
    <location>
        <position position="1"/>
    </location>
</feature>
<dbReference type="PRINTS" id="PR00131">
    <property type="entry name" value="GLHYDRLASE1"/>
</dbReference>